<evidence type="ECO:0000256" key="8">
    <source>
        <dbReference type="SAM" id="MobiDB-lite"/>
    </source>
</evidence>
<dbReference type="OrthoDB" id="983542at2759"/>
<dbReference type="GO" id="GO:0009094">
    <property type="term" value="P:L-phenylalanine biosynthetic process"/>
    <property type="evidence" value="ECO:0007669"/>
    <property type="project" value="UniProtKB-KW"/>
</dbReference>
<dbReference type="SUPFAM" id="SSF55021">
    <property type="entry name" value="ACT-like"/>
    <property type="match status" value="1"/>
</dbReference>
<evidence type="ECO:0000256" key="1">
    <source>
        <dbReference type="ARBA" id="ARBA00004741"/>
    </source>
</evidence>
<dbReference type="Proteomes" id="UP000016932">
    <property type="component" value="Unassembled WGS sequence"/>
</dbReference>
<dbReference type="EMBL" id="KB446559">
    <property type="protein sequence ID" value="EME82459.1"/>
    <property type="molecule type" value="Genomic_DNA"/>
</dbReference>
<dbReference type="EC" id="4.2.1.51" evidence="2"/>
<dbReference type="eggNOG" id="KOG2797">
    <property type="taxonomic scope" value="Eukaryota"/>
</dbReference>
<dbReference type="VEuPathDB" id="FungiDB:MYCFIDRAFT_208123"/>
<dbReference type="GO" id="GO:0005737">
    <property type="term" value="C:cytoplasm"/>
    <property type="evidence" value="ECO:0007669"/>
    <property type="project" value="TreeGrafter"/>
</dbReference>
<dbReference type="Gene3D" id="3.30.70.260">
    <property type="match status" value="1"/>
</dbReference>
<keyword evidence="12" id="KW-1185">Reference proteome</keyword>
<dbReference type="InterPro" id="IPR002912">
    <property type="entry name" value="ACT_dom"/>
</dbReference>
<dbReference type="CDD" id="cd13532">
    <property type="entry name" value="PBP2_PDT_like"/>
    <property type="match status" value="1"/>
</dbReference>
<feature type="domain" description="ACT" evidence="10">
    <location>
        <begin position="425"/>
        <end position="509"/>
    </location>
</feature>
<dbReference type="GO" id="GO:0004664">
    <property type="term" value="F:prephenate dehydratase activity"/>
    <property type="evidence" value="ECO:0007669"/>
    <property type="project" value="UniProtKB-EC"/>
</dbReference>
<dbReference type="CDD" id="cd04905">
    <property type="entry name" value="ACT_CM-PDT"/>
    <property type="match status" value="1"/>
</dbReference>
<protein>
    <recommendedName>
        <fullName evidence="2">prephenate dehydratase</fullName>
        <ecNumber evidence="2">4.2.1.51</ecNumber>
    </recommendedName>
</protein>
<accession>M2ZTY0</accession>
<evidence type="ECO:0000256" key="6">
    <source>
        <dbReference type="ARBA" id="ARBA00023239"/>
    </source>
</evidence>
<comment type="pathway">
    <text evidence="1">Amino-acid biosynthesis; L-phenylalanine biosynthesis; phenylpyruvate from prephenate: step 1/1.</text>
</comment>
<evidence type="ECO:0000259" key="9">
    <source>
        <dbReference type="PROSITE" id="PS51171"/>
    </source>
</evidence>
<feature type="domain" description="Prephenate dehydratase" evidence="9">
    <location>
        <begin position="148"/>
        <end position="390"/>
    </location>
</feature>
<dbReference type="STRING" id="383855.M2ZTY0"/>
<evidence type="ECO:0000256" key="3">
    <source>
        <dbReference type="ARBA" id="ARBA00022605"/>
    </source>
</evidence>
<sequence>MMEYTSQQHDSGTTCMIGCAASVISIEQETLVKRNALVDITAEYSSSNSIHSFNECLAPNFHFAVLARDLRPKISMHLKTAAADFTPREGQTAWPTESSATFVHVHAKVIQQPTAPGHCEGFDLEIFGDQIEDKPQLWQSTAMAEKPVIAFLGPKASYTHSAALSAFPEEQYSLQPQTSIEDVFTSVQNGSASAGVVPFENSSNGSVIFTLDLFADRDGKHPDIHITGEVYVSVKHCLLGHIPPSQDPNQTDSGNPLSSSSPEEKWKQPWRRSITSTPSTSGTVTPTPSFPSPGKSRTKPTHDLSHVQKLYSHPQAWGQCKNFLNTYLKGIERQDVSSTSKAAEIVAQDVSRTSAAISSAIAAKFNALAFLAKGIEDVEGNSTRFFVLRNKHALERQRQQLQQQQAGHLSSAGAAAPPSCYKSLVLFTVDHKRYGSFADALAVFKGFGLNLTSCNSRPVGGGKNGEEEMWRYVFFVEFEFEGGADREGDVGKALEELGKYTKGLRLVGTWESQLKEGEEKEEEKEEEVVWICQLVLEVWIPSEQEGIGHDEISCTWDVHSHININTPSLYKRIRAVDVPFSLFRAGPFLIGTDASPSLESFHFHPISIEGGRAHQREVSTRGEEYTYALTAIMHRGLAVIQPAGGFSGSLNAISSRRDRAIFGSSSLHSLMYGNLRVEWLIFIAKHVETAGMIVKGGNASISSSSPNSVAERFYWSAKRFSQPECALQRSPKPQSVSIPSRSHAVTHGTAFACEPLDLMLCATLLGTDEAQYLCSLSIPFTRAPKALIVLWSHSFCKW</sequence>
<reference evidence="11 12" key="1">
    <citation type="journal article" date="2012" name="PLoS Pathog.">
        <title>Diverse lifestyles and strategies of plant pathogenesis encoded in the genomes of eighteen Dothideomycetes fungi.</title>
        <authorList>
            <person name="Ohm R.A."/>
            <person name="Feau N."/>
            <person name="Henrissat B."/>
            <person name="Schoch C.L."/>
            <person name="Horwitz B.A."/>
            <person name="Barry K.W."/>
            <person name="Condon B.J."/>
            <person name="Copeland A.C."/>
            <person name="Dhillon B."/>
            <person name="Glaser F."/>
            <person name="Hesse C.N."/>
            <person name="Kosti I."/>
            <person name="LaButti K."/>
            <person name="Lindquist E.A."/>
            <person name="Lucas S."/>
            <person name="Salamov A.A."/>
            <person name="Bradshaw R.E."/>
            <person name="Ciuffetti L."/>
            <person name="Hamelin R.C."/>
            <person name="Kema G.H.J."/>
            <person name="Lawrence C."/>
            <person name="Scott J.A."/>
            <person name="Spatafora J.W."/>
            <person name="Turgeon B.G."/>
            <person name="de Wit P.J.G.M."/>
            <person name="Zhong S."/>
            <person name="Goodwin S.B."/>
            <person name="Grigoriev I.V."/>
        </authorList>
    </citation>
    <scope>NUCLEOTIDE SEQUENCE [LARGE SCALE GENOMIC DNA]</scope>
    <source>
        <strain evidence="11 12">CIRAD86</strain>
    </source>
</reference>
<organism evidence="11 12">
    <name type="scientific">Pseudocercospora fijiensis (strain CIRAD86)</name>
    <name type="common">Black leaf streak disease fungus</name>
    <name type="synonym">Mycosphaerella fijiensis</name>
    <dbReference type="NCBI Taxonomy" id="383855"/>
    <lineage>
        <taxon>Eukaryota</taxon>
        <taxon>Fungi</taxon>
        <taxon>Dikarya</taxon>
        <taxon>Ascomycota</taxon>
        <taxon>Pezizomycotina</taxon>
        <taxon>Dothideomycetes</taxon>
        <taxon>Dothideomycetidae</taxon>
        <taxon>Mycosphaerellales</taxon>
        <taxon>Mycosphaerellaceae</taxon>
        <taxon>Pseudocercospora</taxon>
    </lineage>
</organism>
<dbReference type="KEGG" id="pfj:MYCFIDRAFT_208123"/>
<dbReference type="SUPFAM" id="SSF53850">
    <property type="entry name" value="Periplasmic binding protein-like II"/>
    <property type="match status" value="2"/>
</dbReference>
<dbReference type="Gene3D" id="3.40.190.10">
    <property type="entry name" value="Periplasmic binding protein-like II"/>
    <property type="match status" value="2"/>
</dbReference>
<name>M2ZTY0_PSEFD</name>
<dbReference type="PANTHER" id="PTHR21022:SF19">
    <property type="entry name" value="PREPHENATE DEHYDRATASE-RELATED"/>
    <property type="match status" value="1"/>
</dbReference>
<feature type="compositionally biased region" description="Polar residues" evidence="8">
    <location>
        <begin position="247"/>
        <end position="261"/>
    </location>
</feature>
<dbReference type="GeneID" id="19336646"/>
<dbReference type="HOGENOM" id="CLU_352370_0_0_1"/>
<dbReference type="PROSITE" id="PS51671">
    <property type="entry name" value="ACT"/>
    <property type="match status" value="1"/>
</dbReference>
<dbReference type="PROSITE" id="PS51171">
    <property type="entry name" value="PREPHENATE_DEHYDR_3"/>
    <property type="match status" value="1"/>
</dbReference>
<dbReference type="RefSeq" id="XP_007927822.1">
    <property type="nucleotide sequence ID" value="XM_007929631.1"/>
</dbReference>
<keyword evidence="5" id="KW-0584">Phenylalanine biosynthesis</keyword>
<evidence type="ECO:0000313" key="11">
    <source>
        <dbReference type="EMBL" id="EME82459.1"/>
    </source>
</evidence>
<feature type="region of interest" description="Disordered" evidence="8">
    <location>
        <begin position="242"/>
        <end position="302"/>
    </location>
</feature>
<feature type="compositionally biased region" description="Low complexity" evidence="8">
    <location>
        <begin position="273"/>
        <end position="287"/>
    </location>
</feature>
<keyword evidence="4" id="KW-0057">Aromatic amino acid biosynthesis</keyword>
<evidence type="ECO:0000259" key="10">
    <source>
        <dbReference type="PROSITE" id="PS51671"/>
    </source>
</evidence>
<keyword evidence="3" id="KW-0028">Amino-acid biosynthesis</keyword>
<dbReference type="InterPro" id="IPR045865">
    <property type="entry name" value="ACT-like_dom_sf"/>
</dbReference>
<dbReference type="AlphaFoldDB" id="M2ZTY0"/>
<dbReference type="Pfam" id="PF00800">
    <property type="entry name" value="PDT"/>
    <property type="match status" value="2"/>
</dbReference>
<comment type="catalytic activity">
    <reaction evidence="7">
        <text>prephenate + H(+) = 3-phenylpyruvate + CO2 + H2O</text>
        <dbReference type="Rhea" id="RHEA:21648"/>
        <dbReference type="ChEBI" id="CHEBI:15377"/>
        <dbReference type="ChEBI" id="CHEBI:15378"/>
        <dbReference type="ChEBI" id="CHEBI:16526"/>
        <dbReference type="ChEBI" id="CHEBI:18005"/>
        <dbReference type="ChEBI" id="CHEBI:29934"/>
        <dbReference type="EC" id="4.2.1.51"/>
    </reaction>
</comment>
<evidence type="ECO:0000313" key="12">
    <source>
        <dbReference type="Proteomes" id="UP000016932"/>
    </source>
</evidence>
<dbReference type="InterPro" id="IPR001086">
    <property type="entry name" value="Preph_deHydtase"/>
</dbReference>
<evidence type="ECO:0000256" key="5">
    <source>
        <dbReference type="ARBA" id="ARBA00023222"/>
    </source>
</evidence>
<gene>
    <name evidence="11" type="ORF">MYCFIDRAFT_208123</name>
</gene>
<dbReference type="PANTHER" id="PTHR21022">
    <property type="entry name" value="PREPHENATE DEHYDRATASE P PROTEIN"/>
    <property type="match status" value="1"/>
</dbReference>
<evidence type="ECO:0000256" key="7">
    <source>
        <dbReference type="ARBA" id="ARBA00047848"/>
    </source>
</evidence>
<keyword evidence="6" id="KW-0456">Lyase</keyword>
<proteinExistence type="predicted"/>
<evidence type="ECO:0000256" key="4">
    <source>
        <dbReference type="ARBA" id="ARBA00023141"/>
    </source>
</evidence>
<dbReference type="FunFam" id="3.40.190.10:FF:000034">
    <property type="entry name" value="Chorismate mutase/prephenate dehydratase"/>
    <property type="match status" value="1"/>
</dbReference>
<evidence type="ECO:0000256" key="2">
    <source>
        <dbReference type="ARBA" id="ARBA00013147"/>
    </source>
</evidence>